<protein>
    <submittedName>
        <fullName evidence="1">Uncharacterized protein</fullName>
    </submittedName>
</protein>
<reference evidence="1 2" key="1">
    <citation type="journal article" date="2021" name="Hortic Res">
        <title>High-quality reference genome and annotation aids understanding of berry development for evergreen blueberry (Vaccinium darrowii).</title>
        <authorList>
            <person name="Yu J."/>
            <person name="Hulse-Kemp A.M."/>
            <person name="Babiker E."/>
            <person name="Staton M."/>
        </authorList>
    </citation>
    <scope>NUCLEOTIDE SEQUENCE [LARGE SCALE GENOMIC DNA]</scope>
    <source>
        <strain evidence="2">cv. NJ 8807/NJ 8810</strain>
        <tissue evidence="1">Young leaf</tissue>
    </source>
</reference>
<dbReference type="Proteomes" id="UP000828048">
    <property type="component" value="Chromosome 12"/>
</dbReference>
<comment type="caution">
    <text evidence="1">The sequence shown here is derived from an EMBL/GenBank/DDBJ whole genome shotgun (WGS) entry which is preliminary data.</text>
</comment>
<dbReference type="EMBL" id="CM037162">
    <property type="protein sequence ID" value="KAH7864256.1"/>
    <property type="molecule type" value="Genomic_DNA"/>
</dbReference>
<evidence type="ECO:0000313" key="1">
    <source>
        <dbReference type="EMBL" id="KAH7864256.1"/>
    </source>
</evidence>
<name>A0ACB7ZFS5_9ERIC</name>
<proteinExistence type="predicted"/>
<gene>
    <name evidence="1" type="ORF">Vadar_027541</name>
</gene>
<sequence>MAAGKLMHAVQYDTYGGGSAGLKHVEVPVPAPKQDEVLIKLEAASINPLDWKIQSGGLRPFWPGKLPVIPVVDVAGEVIKVGLGVKNFKAGDKVVSVLNPKSGGGLAEFFVAKGSLTVPRPPEVSPTEAAGLPTAALTAHLALTQSAGSSLTEVARGKTSSSPLPLAAWATMPFNWPSSATPM</sequence>
<organism evidence="1 2">
    <name type="scientific">Vaccinium darrowii</name>
    <dbReference type="NCBI Taxonomy" id="229202"/>
    <lineage>
        <taxon>Eukaryota</taxon>
        <taxon>Viridiplantae</taxon>
        <taxon>Streptophyta</taxon>
        <taxon>Embryophyta</taxon>
        <taxon>Tracheophyta</taxon>
        <taxon>Spermatophyta</taxon>
        <taxon>Magnoliopsida</taxon>
        <taxon>eudicotyledons</taxon>
        <taxon>Gunneridae</taxon>
        <taxon>Pentapetalae</taxon>
        <taxon>asterids</taxon>
        <taxon>Ericales</taxon>
        <taxon>Ericaceae</taxon>
        <taxon>Vaccinioideae</taxon>
        <taxon>Vaccinieae</taxon>
        <taxon>Vaccinium</taxon>
    </lineage>
</organism>
<evidence type="ECO:0000313" key="2">
    <source>
        <dbReference type="Proteomes" id="UP000828048"/>
    </source>
</evidence>
<accession>A0ACB7ZFS5</accession>
<keyword evidence="2" id="KW-1185">Reference proteome</keyword>